<reference evidence="1 2" key="1">
    <citation type="submission" date="2020-07" db="EMBL/GenBank/DDBJ databases">
        <title>Vallitalea guaymasensis genome.</title>
        <authorList>
            <person name="Postec A."/>
        </authorList>
    </citation>
    <scope>NUCLEOTIDE SEQUENCE [LARGE SCALE GENOMIC DNA]</scope>
    <source>
        <strain evidence="1 2">Ra1766G1</strain>
    </source>
</reference>
<organism evidence="1 2">
    <name type="scientific">Vallitalea guaymasensis</name>
    <dbReference type="NCBI Taxonomy" id="1185412"/>
    <lineage>
        <taxon>Bacteria</taxon>
        <taxon>Bacillati</taxon>
        <taxon>Bacillota</taxon>
        <taxon>Clostridia</taxon>
        <taxon>Lachnospirales</taxon>
        <taxon>Vallitaleaceae</taxon>
        <taxon>Vallitalea</taxon>
    </lineage>
</organism>
<name>A0A8J8MEC4_9FIRM</name>
<accession>A0A8J8MEC4</accession>
<evidence type="ECO:0000313" key="1">
    <source>
        <dbReference type="EMBL" id="QUH31381.1"/>
    </source>
</evidence>
<protein>
    <submittedName>
        <fullName evidence="1">Uncharacterized protein</fullName>
    </submittedName>
</protein>
<dbReference type="EMBL" id="CP058561">
    <property type="protein sequence ID" value="QUH31381.1"/>
    <property type="molecule type" value="Genomic_DNA"/>
</dbReference>
<dbReference type="RefSeq" id="WP_212691426.1">
    <property type="nucleotide sequence ID" value="NZ_CP058561.1"/>
</dbReference>
<proteinExistence type="predicted"/>
<sequence length="77" mass="9322">MQIIIMHMIDIDFDSKQNSRLPHCVNNEQLIEKMHYDREIFNLKQKFKKQRKTIPNSIHKKNAVKNYRFGSKFSKTV</sequence>
<dbReference type="AlphaFoldDB" id="A0A8J8MEC4"/>
<gene>
    <name evidence="1" type="ORF">HYG85_21620</name>
</gene>
<evidence type="ECO:0000313" key="2">
    <source>
        <dbReference type="Proteomes" id="UP000677305"/>
    </source>
</evidence>
<dbReference type="KEGG" id="vgu:HYG85_21620"/>
<keyword evidence="2" id="KW-1185">Reference proteome</keyword>
<dbReference type="Proteomes" id="UP000677305">
    <property type="component" value="Chromosome"/>
</dbReference>